<keyword evidence="2" id="KW-1185">Reference proteome</keyword>
<gene>
    <name evidence="1" type="ORF">PR048_017720</name>
</gene>
<comment type="caution">
    <text evidence="1">The sequence shown here is derived from an EMBL/GenBank/DDBJ whole genome shotgun (WGS) entry which is preliminary data.</text>
</comment>
<dbReference type="Proteomes" id="UP001159363">
    <property type="component" value="Chromosome 5"/>
</dbReference>
<protein>
    <submittedName>
        <fullName evidence="1">Uncharacterized protein</fullName>
    </submittedName>
</protein>
<dbReference type="EMBL" id="JARBHB010000006">
    <property type="protein sequence ID" value="KAJ8881244.1"/>
    <property type="molecule type" value="Genomic_DNA"/>
</dbReference>
<evidence type="ECO:0000313" key="2">
    <source>
        <dbReference type="Proteomes" id="UP001159363"/>
    </source>
</evidence>
<proteinExistence type="predicted"/>
<organism evidence="1 2">
    <name type="scientific">Dryococelus australis</name>
    <dbReference type="NCBI Taxonomy" id="614101"/>
    <lineage>
        <taxon>Eukaryota</taxon>
        <taxon>Metazoa</taxon>
        <taxon>Ecdysozoa</taxon>
        <taxon>Arthropoda</taxon>
        <taxon>Hexapoda</taxon>
        <taxon>Insecta</taxon>
        <taxon>Pterygota</taxon>
        <taxon>Neoptera</taxon>
        <taxon>Polyneoptera</taxon>
        <taxon>Phasmatodea</taxon>
        <taxon>Verophasmatodea</taxon>
        <taxon>Anareolatae</taxon>
        <taxon>Phasmatidae</taxon>
        <taxon>Eurycanthinae</taxon>
        <taxon>Dryococelus</taxon>
    </lineage>
</organism>
<sequence>MPINTKIIIKQIDPDPECPALSKSLQKNSLRNTTDTESELPNVDTLASHQCEPGSIPGRVTGFSQVGIVPDDAVGQRIFSGISRFPAPSFRHRSIFTSIKLIGSQDLVVKNRPNLFTHSLYYFEGSKTTSRHLTGRTCSDSRRGRNQMFTCETRGKRYLRIYCFNASPKFINCGRGCPVTDNLSPDYGGRVLDGREIL</sequence>
<evidence type="ECO:0000313" key="1">
    <source>
        <dbReference type="EMBL" id="KAJ8881244.1"/>
    </source>
</evidence>
<reference evidence="1 2" key="1">
    <citation type="submission" date="2023-02" db="EMBL/GenBank/DDBJ databases">
        <title>LHISI_Scaffold_Assembly.</title>
        <authorList>
            <person name="Stuart O.P."/>
            <person name="Cleave R."/>
            <person name="Magrath M.J.L."/>
            <person name="Mikheyev A.S."/>
        </authorList>
    </citation>
    <scope>NUCLEOTIDE SEQUENCE [LARGE SCALE GENOMIC DNA]</scope>
    <source>
        <strain evidence="1">Daus_M_001</strain>
        <tissue evidence="1">Leg muscle</tissue>
    </source>
</reference>
<accession>A0ABQ9HAD5</accession>
<name>A0ABQ9HAD5_9NEOP</name>